<sequence>MPFGRITCLLLNILRDRLLTFNLQMQFIELILFSFLKTDSREERIFTEERTTEMAFKLLRFPEVVSALNSEERTCRCPQWHVGLSEKGLDSSKNVTYLNAAGEFESGQRRGTDPIWSLKVYNVSRSIMNGGESDHYYRKDGPKRGFVTQQLQIVPPRTKLPLEGIR</sequence>
<dbReference type="AlphaFoldDB" id="A0A3M6TQM0"/>
<evidence type="ECO:0000313" key="1">
    <source>
        <dbReference type="EMBL" id="RMX43713.1"/>
    </source>
</evidence>
<proteinExistence type="predicted"/>
<reference evidence="1 2" key="1">
    <citation type="journal article" date="2018" name="Sci. Rep.">
        <title>Comparative analysis of the Pocillopora damicornis genome highlights role of immune system in coral evolution.</title>
        <authorList>
            <person name="Cunning R."/>
            <person name="Bay R.A."/>
            <person name="Gillette P."/>
            <person name="Baker A.C."/>
            <person name="Traylor-Knowles N."/>
        </authorList>
    </citation>
    <scope>NUCLEOTIDE SEQUENCE [LARGE SCALE GENOMIC DNA]</scope>
    <source>
        <strain evidence="1">RSMAS</strain>
        <tissue evidence="1">Whole animal</tissue>
    </source>
</reference>
<evidence type="ECO:0000313" key="2">
    <source>
        <dbReference type="Proteomes" id="UP000275408"/>
    </source>
</evidence>
<dbReference type="Proteomes" id="UP000275408">
    <property type="component" value="Unassembled WGS sequence"/>
</dbReference>
<keyword evidence="2" id="KW-1185">Reference proteome</keyword>
<organism evidence="1 2">
    <name type="scientific">Pocillopora damicornis</name>
    <name type="common">Cauliflower coral</name>
    <name type="synonym">Millepora damicornis</name>
    <dbReference type="NCBI Taxonomy" id="46731"/>
    <lineage>
        <taxon>Eukaryota</taxon>
        <taxon>Metazoa</taxon>
        <taxon>Cnidaria</taxon>
        <taxon>Anthozoa</taxon>
        <taxon>Hexacorallia</taxon>
        <taxon>Scleractinia</taxon>
        <taxon>Astrocoeniina</taxon>
        <taxon>Pocilloporidae</taxon>
        <taxon>Pocillopora</taxon>
    </lineage>
</organism>
<accession>A0A3M6TQM0</accession>
<name>A0A3M6TQM0_POCDA</name>
<gene>
    <name evidence="1" type="ORF">pdam_00006343</name>
</gene>
<comment type="caution">
    <text evidence="1">The sequence shown here is derived from an EMBL/GenBank/DDBJ whole genome shotgun (WGS) entry which is preliminary data.</text>
</comment>
<protein>
    <submittedName>
        <fullName evidence="1">Uncharacterized protein</fullName>
    </submittedName>
</protein>
<dbReference type="EMBL" id="RCHS01003146">
    <property type="protein sequence ID" value="RMX43713.1"/>
    <property type="molecule type" value="Genomic_DNA"/>
</dbReference>